<dbReference type="PANTHER" id="PTHR47770:SF1">
    <property type="entry name" value="PLANT UBX DOMAIN-CONTAINING PROTEIN 11"/>
    <property type="match status" value="1"/>
</dbReference>
<evidence type="ECO:0000313" key="4">
    <source>
        <dbReference type="EMBL" id="JAG93868.1"/>
    </source>
</evidence>
<dbReference type="Gene3D" id="3.10.20.90">
    <property type="entry name" value="Phosphatidylinositol 3-kinase Catalytic Subunit, Chain A, domain 1"/>
    <property type="match status" value="1"/>
</dbReference>
<feature type="compositionally biased region" description="Polar residues" evidence="1">
    <location>
        <begin position="482"/>
        <end position="504"/>
    </location>
</feature>
<organism evidence="4">
    <name type="scientific">Araucaria cunninghamii</name>
    <name type="common">Hoop pine</name>
    <name type="synonym">Moreton Bay pine</name>
    <dbReference type="NCBI Taxonomy" id="56994"/>
    <lineage>
        <taxon>Eukaryota</taxon>
        <taxon>Viridiplantae</taxon>
        <taxon>Streptophyta</taxon>
        <taxon>Embryophyta</taxon>
        <taxon>Tracheophyta</taxon>
        <taxon>Spermatophyta</taxon>
        <taxon>Pinopsida</taxon>
        <taxon>Pinidae</taxon>
        <taxon>Conifers II</taxon>
        <taxon>Araucariales</taxon>
        <taxon>Araucariaceae</taxon>
        <taxon>Araucaria</taxon>
    </lineage>
</organism>
<feature type="region of interest" description="Disordered" evidence="1">
    <location>
        <begin position="1"/>
        <end position="23"/>
    </location>
</feature>
<dbReference type="SUPFAM" id="SSF54236">
    <property type="entry name" value="Ubiquitin-like"/>
    <property type="match status" value="1"/>
</dbReference>
<dbReference type="Pfam" id="PF00789">
    <property type="entry name" value="UBX"/>
    <property type="match status" value="1"/>
</dbReference>
<feature type="compositionally biased region" description="Polar residues" evidence="1">
    <location>
        <begin position="458"/>
        <end position="475"/>
    </location>
</feature>
<feature type="compositionally biased region" description="Basic and acidic residues" evidence="1">
    <location>
        <begin position="1"/>
        <end position="16"/>
    </location>
</feature>
<dbReference type="PANTHER" id="PTHR47770">
    <property type="entry name" value="PLANT UBX DOMAIN-CONTAINING PROTEIN 11"/>
    <property type="match status" value="1"/>
</dbReference>
<feature type="domain" description="Ubiquitin-like" evidence="3">
    <location>
        <begin position="326"/>
        <end position="406"/>
    </location>
</feature>
<dbReference type="InterPro" id="IPR000626">
    <property type="entry name" value="Ubiquitin-like_dom"/>
</dbReference>
<dbReference type="InterPro" id="IPR029071">
    <property type="entry name" value="Ubiquitin-like_domsf"/>
</dbReference>
<name>A0A0D6QV35_ARACU</name>
<evidence type="ECO:0008006" key="5">
    <source>
        <dbReference type="Google" id="ProtNLM"/>
    </source>
</evidence>
<dbReference type="InterPro" id="IPR036249">
    <property type="entry name" value="Thioredoxin-like_sf"/>
</dbReference>
<proteinExistence type="predicted"/>
<evidence type="ECO:0000256" key="1">
    <source>
        <dbReference type="SAM" id="MobiDB-lite"/>
    </source>
</evidence>
<dbReference type="EMBL" id="GCKF01045350">
    <property type="protein sequence ID" value="JAG93868.1"/>
    <property type="molecule type" value="Transcribed_RNA"/>
</dbReference>
<dbReference type="PROSITE" id="PS50053">
    <property type="entry name" value="UBIQUITIN_2"/>
    <property type="match status" value="1"/>
</dbReference>
<dbReference type="Pfam" id="PF23187">
    <property type="entry name" value="UBX7_N"/>
    <property type="match status" value="1"/>
</dbReference>
<feature type="compositionally biased region" description="Low complexity" evidence="1">
    <location>
        <begin position="413"/>
        <end position="426"/>
    </location>
</feature>
<dbReference type="SMART" id="SM00166">
    <property type="entry name" value="UBX"/>
    <property type="match status" value="1"/>
</dbReference>
<dbReference type="Gene3D" id="3.40.30.10">
    <property type="entry name" value="Glutaredoxin"/>
    <property type="match status" value="1"/>
</dbReference>
<dbReference type="SUPFAM" id="SSF52833">
    <property type="entry name" value="Thioredoxin-like"/>
    <property type="match status" value="1"/>
</dbReference>
<feature type="region of interest" description="Disordered" evidence="1">
    <location>
        <begin position="458"/>
        <end position="512"/>
    </location>
</feature>
<feature type="domain" description="UBX" evidence="2">
    <location>
        <begin position="321"/>
        <end position="399"/>
    </location>
</feature>
<evidence type="ECO:0000259" key="3">
    <source>
        <dbReference type="PROSITE" id="PS50053"/>
    </source>
</evidence>
<dbReference type="InterPro" id="IPR001012">
    <property type="entry name" value="UBX_dom"/>
</dbReference>
<reference evidence="4" key="1">
    <citation type="submission" date="2015-03" db="EMBL/GenBank/DDBJ databases">
        <title>A transcriptome of Araucaria cunninghamii, an australian fine timber species.</title>
        <authorList>
            <person name="Jing Yi C.J.Y."/>
            <person name="Yin San L.Y.S."/>
            <person name="Abdul Karim S.S."/>
            <person name="Wan Azmi N.N."/>
            <person name="Hercus R.R."/>
            <person name="Croft L.L."/>
        </authorList>
    </citation>
    <scope>NUCLEOTIDE SEQUENCE</scope>
    <source>
        <strain evidence="4">MI0301</strain>
        <tissue evidence="4">Leaf</tissue>
    </source>
</reference>
<sequence>MDGDRDQTHNLAHAEETSGEGDLTQMDSSFSSLVFKGPVSQAIVAAKVSMKILFVYIGGSVEDCDRLEQSTWRDSEVVKLLSEQCVVLHLVQGSADALHFSAIYPYESVPAMSAVGYNGMLLWHHEGYISAQDLIGSVEKARADLHSQEVTAANIIATAIAASRREPTSNIPPVNEPSPLHESITGRVDTSSLGEIPLSQSPRSCTVRESSLGTEETQQTVVAARLDGQEDMASGNAMHVAVTPNRFSTNLSECDTSAFSLGESEGETLVDDCKLYGEQKRNIASSDLGSPTTEIVPEIETSDHGSNPVFDDQSSVKPVVRDLSSIHLQIRLLNGASLQAKFAATDTLRRVKDYISKNRTDGNRAFSLAIPYPRKVFSEEDMEKVLLELNLGTRAAIILVPDRSAGYPSDWHSSSNSNSMGGPSSPQHDEAGPGFLARILSYLNPFSYFGGSSANQESTSRDSVWQYGPNPSLQNALKDDGQSNMYTSKSNISGKGQKLGGSSNVERKGWGSNIHTLKHDEDEAFRDRNAFWNGNSTQFGGDDSKRD</sequence>
<dbReference type="AlphaFoldDB" id="A0A0D6QV35"/>
<accession>A0A0D6QV35</accession>
<protein>
    <recommendedName>
        <fullName evidence="5">UBX domain-containing protein</fullName>
    </recommendedName>
</protein>
<feature type="region of interest" description="Disordered" evidence="1">
    <location>
        <begin position="527"/>
        <end position="547"/>
    </location>
</feature>
<dbReference type="PROSITE" id="PS50033">
    <property type="entry name" value="UBX"/>
    <property type="match status" value="1"/>
</dbReference>
<feature type="region of interest" description="Disordered" evidence="1">
    <location>
        <begin position="406"/>
        <end position="431"/>
    </location>
</feature>
<evidence type="ECO:0000259" key="2">
    <source>
        <dbReference type="PROSITE" id="PS50033"/>
    </source>
</evidence>